<accession>A0A6S4TVU8</accession>
<dbReference type="AlphaFoldDB" id="A0A6S4TVU8"/>
<name>A0A6S4TVU8_AERCA</name>
<dbReference type="RefSeq" id="WP_182936431.1">
    <property type="nucleotide sequence ID" value="NZ_AP021928.1"/>
</dbReference>
<dbReference type="Proteomes" id="UP000515756">
    <property type="component" value="Plasmid pWP2-W18-ESBL-01_1"/>
</dbReference>
<gene>
    <name evidence="1" type="ORF">WP2W18E01_P11060</name>
</gene>
<geneLocation type="plasmid" evidence="1 2">
    <name>pWP2-W18-ESBL-01_1</name>
</geneLocation>
<evidence type="ECO:0000313" key="2">
    <source>
        <dbReference type="Proteomes" id="UP000515756"/>
    </source>
</evidence>
<sequence length="89" mass="10465">MPTKKPQHPMMESELDRFERNLTQWMKLDPKDATYHRFEGILESQIVTLKICGVITSQRAVKLFVRMGEAMREKNATDDTQRTEKLKLV</sequence>
<proteinExistence type="predicted"/>
<evidence type="ECO:0000313" key="1">
    <source>
        <dbReference type="EMBL" id="BBQ32859.1"/>
    </source>
</evidence>
<reference evidence="1 2" key="1">
    <citation type="submission" date="2019-12" db="EMBL/GenBank/DDBJ databases">
        <title>complete genome sequences of Aeromonas caviae str. WP2-W18-ESBL-01 isolated from wastewater treatment plant effluent.</title>
        <authorList>
            <person name="Sekizuka T."/>
            <person name="Itokawa K."/>
            <person name="Yatsu K."/>
            <person name="Inamine Y."/>
            <person name="Kuroda M."/>
        </authorList>
    </citation>
    <scope>NUCLEOTIDE SEQUENCE [LARGE SCALE GENOMIC DNA]</scope>
    <source>
        <strain evidence="1 2">WP2-W18-ESBL-01</strain>
        <plasmid evidence="1 2">pWP2-W18-ESBL-01_1</plasmid>
    </source>
</reference>
<protein>
    <submittedName>
        <fullName evidence="1">Uncharacterized protein</fullName>
    </submittedName>
</protein>
<organism evidence="1 2">
    <name type="scientific">Aeromonas caviae</name>
    <name type="common">Aeromonas punctata</name>
    <dbReference type="NCBI Taxonomy" id="648"/>
    <lineage>
        <taxon>Bacteria</taxon>
        <taxon>Pseudomonadati</taxon>
        <taxon>Pseudomonadota</taxon>
        <taxon>Gammaproteobacteria</taxon>
        <taxon>Aeromonadales</taxon>
        <taxon>Aeromonadaceae</taxon>
        <taxon>Aeromonas</taxon>
    </lineage>
</organism>
<keyword evidence="1" id="KW-0614">Plasmid</keyword>
<dbReference type="EMBL" id="AP021928">
    <property type="protein sequence ID" value="BBQ32859.1"/>
    <property type="molecule type" value="Genomic_DNA"/>
</dbReference>